<gene>
    <name evidence="1" type="ORF">BDV96DRAFT_3437</name>
</gene>
<reference evidence="1" key="1">
    <citation type="journal article" date="2020" name="Stud. Mycol.">
        <title>101 Dothideomycetes genomes: a test case for predicting lifestyles and emergence of pathogens.</title>
        <authorList>
            <person name="Haridas S."/>
            <person name="Albert R."/>
            <person name="Binder M."/>
            <person name="Bloem J."/>
            <person name="Labutti K."/>
            <person name="Salamov A."/>
            <person name="Andreopoulos B."/>
            <person name="Baker S."/>
            <person name="Barry K."/>
            <person name="Bills G."/>
            <person name="Bluhm B."/>
            <person name="Cannon C."/>
            <person name="Castanera R."/>
            <person name="Culley D."/>
            <person name="Daum C."/>
            <person name="Ezra D."/>
            <person name="Gonzalez J."/>
            <person name="Henrissat B."/>
            <person name="Kuo A."/>
            <person name="Liang C."/>
            <person name="Lipzen A."/>
            <person name="Lutzoni F."/>
            <person name="Magnuson J."/>
            <person name="Mondo S."/>
            <person name="Nolan M."/>
            <person name="Ohm R."/>
            <person name="Pangilinan J."/>
            <person name="Park H.-J."/>
            <person name="Ramirez L."/>
            <person name="Alfaro M."/>
            <person name="Sun H."/>
            <person name="Tritt A."/>
            <person name="Yoshinaga Y."/>
            <person name="Zwiers L.-H."/>
            <person name="Turgeon B."/>
            <person name="Goodwin S."/>
            <person name="Spatafora J."/>
            <person name="Crous P."/>
            <person name="Grigoriev I."/>
        </authorList>
    </citation>
    <scope>NUCLEOTIDE SEQUENCE</scope>
    <source>
        <strain evidence="1">CBS 627.86</strain>
    </source>
</reference>
<protein>
    <recommendedName>
        <fullName evidence="3">Transcription factor domain-containing protein</fullName>
    </recommendedName>
</protein>
<dbReference type="AlphaFoldDB" id="A0A6A5ZT02"/>
<dbReference type="Proteomes" id="UP000799770">
    <property type="component" value="Unassembled WGS sequence"/>
</dbReference>
<name>A0A6A5ZT02_9PLEO</name>
<dbReference type="EMBL" id="ML977310">
    <property type="protein sequence ID" value="KAF2122629.1"/>
    <property type="molecule type" value="Genomic_DNA"/>
</dbReference>
<evidence type="ECO:0008006" key="3">
    <source>
        <dbReference type="Google" id="ProtNLM"/>
    </source>
</evidence>
<evidence type="ECO:0000313" key="2">
    <source>
        <dbReference type="Proteomes" id="UP000799770"/>
    </source>
</evidence>
<dbReference type="OrthoDB" id="5958943at2759"/>
<proteinExistence type="predicted"/>
<organism evidence="1 2">
    <name type="scientific">Lophiotrema nucula</name>
    <dbReference type="NCBI Taxonomy" id="690887"/>
    <lineage>
        <taxon>Eukaryota</taxon>
        <taxon>Fungi</taxon>
        <taxon>Dikarya</taxon>
        <taxon>Ascomycota</taxon>
        <taxon>Pezizomycotina</taxon>
        <taxon>Dothideomycetes</taxon>
        <taxon>Pleosporomycetidae</taxon>
        <taxon>Pleosporales</taxon>
        <taxon>Lophiotremataceae</taxon>
        <taxon>Lophiotrema</taxon>
    </lineage>
</organism>
<keyword evidence="2" id="KW-1185">Reference proteome</keyword>
<accession>A0A6A5ZT02</accession>
<sequence length="375" mass="41542">MLKVINRPSYRSILALYLFSQIPIPVGLSEDEELDGISGIVCLQTALLHIQQLRGRKKNRTAGSAPPAHLTQAFLDLENRAYWAAVVWDTSNAMMLNLRTTLTSGLRGACAEPAWRLTSGFLVGSFQPKVEQWLKDGVEITDQVASEIIAAAGVSKIYIWKNIASIKEAMREGLDEDTVLPVWGNVLAALDIYKTSFTPLLNACERKLHFLSQVNRLNWYQVSLHYHLGILVLVEALEAAQRIDLLPDISEQAQDSEQESFNVLKFGLDNAYTLYGPGQGPPATSPNLGNAVDPSRQQFAISLVSIDPNPRYVADAVLLMDKTVGRQYKEGNIKVETYSYLASILRSALETLPQSSKYVQAARHRLKDTNTISSP</sequence>
<evidence type="ECO:0000313" key="1">
    <source>
        <dbReference type="EMBL" id="KAF2122629.1"/>
    </source>
</evidence>